<accession>A0ABQ8MC81</accession>
<name>A0ABQ8MC81_LABRO</name>
<reference evidence="1 2" key="1">
    <citation type="submission" date="2022-01" db="EMBL/GenBank/DDBJ databases">
        <title>A high-quality chromosome-level genome assembly of rohu carp, Labeo rohita.</title>
        <authorList>
            <person name="Arick M.A. II"/>
            <person name="Hsu C.-Y."/>
            <person name="Magbanua Z."/>
            <person name="Pechanova O."/>
            <person name="Grover C."/>
            <person name="Miller E."/>
            <person name="Thrash A."/>
            <person name="Ezzel L."/>
            <person name="Alam S."/>
            <person name="Benzie J."/>
            <person name="Hamilton M."/>
            <person name="Karsi A."/>
            <person name="Lawrence M.L."/>
            <person name="Peterson D.G."/>
        </authorList>
    </citation>
    <scope>NUCLEOTIDE SEQUENCE [LARGE SCALE GENOMIC DNA]</scope>
    <source>
        <strain evidence="2">BAU-BD-2019</strain>
        <tissue evidence="1">Blood</tissue>
    </source>
</reference>
<organism evidence="1 2">
    <name type="scientific">Labeo rohita</name>
    <name type="common">Indian major carp</name>
    <name type="synonym">Cyprinus rohita</name>
    <dbReference type="NCBI Taxonomy" id="84645"/>
    <lineage>
        <taxon>Eukaryota</taxon>
        <taxon>Metazoa</taxon>
        <taxon>Chordata</taxon>
        <taxon>Craniata</taxon>
        <taxon>Vertebrata</taxon>
        <taxon>Euteleostomi</taxon>
        <taxon>Actinopterygii</taxon>
        <taxon>Neopterygii</taxon>
        <taxon>Teleostei</taxon>
        <taxon>Ostariophysi</taxon>
        <taxon>Cypriniformes</taxon>
        <taxon>Cyprinidae</taxon>
        <taxon>Labeoninae</taxon>
        <taxon>Labeonini</taxon>
        <taxon>Labeo</taxon>
    </lineage>
</organism>
<evidence type="ECO:0000313" key="1">
    <source>
        <dbReference type="EMBL" id="KAI2659831.1"/>
    </source>
</evidence>
<dbReference type="Proteomes" id="UP000830375">
    <property type="component" value="Unassembled WGS sequence"/>
</dbReference>
<keyword evidence="2" id="KW-1185">Reference proteome</keyword>
<proteinExistence type="predicted"/>
<sequence>MKRATVTTHVGVFDSDKEKQRSKAVELGSQGAWTKWDLPKGKITWPELWTLEPFCISFLLRAVYDTLPTPTNLHRWGMRGDSLCSLYGSRGTLAHILAGCKTALSQGRYRWRHDKVLSALADILEQERRKKHQTHVVQTSLRPDVVIWSEEVKRIILIELTVGRWL</sequence>
<dbReference type="EMBL" id="JACTAM010000010">
    <property type="protein sequence ID" value="KAI2659831.1"/>
    <property type="molecule type" value="Genomic_DNA"/>
</dbReference>
<protein>
    <submittedName>
        <fullName evidence="1">Mannonate dehydratase</fullName>
    </submittedName>
</protein>
<comment type="caution">
    <text evidence="1">The sequence shown here is derived from an EMBL/GenBank/DDBJ whole genome shotgun (WGS) entry which is preliminary data.</text>
</comment>
<evidence type="ECO:0000313" key="2">
    <source>
        <dbReference type="Proteomes" id="UP000830375"/>
    </source>
</evidence>
<gene>
    <name evidence="1" type="ORF">H4Q32_022372</name>
</gene>